<keyword evidence="2" id="KW-0812">Transmembrane</keyword>
<keyword evidence="2" id="KW-0472">Membrane</keyword>
<gene>
    <name evidence="5" type="ORF">Vau01_117530</name>
</gene>
<evidence type="ECO:0000313" key="5">
    <source>
        <dbReference type="EMBL" id="GIJ64237.1"/>
    </source>
</evidence>
<dbReference type="InterPro" id="IPR052901">
    <property type="entry name" value="Bact_TGase-like"/>
</dbReference>
<feature type="region of interest" description="Disordered" evidence="1">
    <location>
        <begin position="480"/>
        <end position="521"/>
    </location>
</feature>
<evidence type="ECO:0000259" key="4">
    <source>
        <dbReference type="Pfam" id="PF11992"/>
    </source>
</evidence>
<dbReference type="InterPro" id="IPR002931">
    <property type="entry name" value="Transglutaminase-like"/>
</dbReference>
<evidence type="ECO:0000259" key="3">
    <source>
        <dbReference type="Pfam" id="PF01841"/>
    </source>
</evidence>
<dbReference type="SUPFAM" id="SSF54001">
    <property type="entry name" value="Cysteine proteinases"/>
    <property type="match status" value="1"/>
</dbReference>
<accession>A0A8J3ZJS0</accession>
<feature type="domain" description="Transglutaminase-like" evidence="3">
    <location>
        <begin position="399"/>
        <end position="479"/>
    </location>
</feature>
<name>A0A8J3ZJS0_9ACTN</name>
<feature type="transmembrane region" description="Helical" evidence="2">
    <location>
        <begin position="29"/>
        <end position="47"/>
    </location>
</feature>
<feature type="compositionally biased region" description="Pro residues" evidence="1">
    <location>
        <begin position="498"/>
        <end position="521"/>
    </location>
</feature>
<keyword evidence="2" id="KW-1133">Transmembrane helix</keyword>
<organism evidence="5 6">
    <name type="scientific">Virgisporangium aurantiacum</name>
    <dbReference type="NCBI Taxonomy" id="175570"/>
    <lineage>
        <taxon>Bacteria</taxon>
        <taxon>Bacillati</taxon>
        <taxon>Actinomycetota</taxon>
        <taxon>Actinomycetes</taxon>
        <taxon>Micromonosporales</taxon>
        <taxon>Micromonosporaceae</taxon>
        <taxon>Virgisporangium</taxon>
    </lineage>
</organism>
<feature type="transmembrane region" description="Helical" evidence="2">
    <location>
        <begin position="59"/>
        <end position="82"/>
    </location>
</feature>
<evidence type="ECO:0000256" key="1">
    <source>
        <dbReference type="SAM" id="MobiDB-lite"/>
    </source>
</evidence>
<evidence type="ECO:0008006" key="7">
    <source>
        <dbReference type="Google" id="ProtNLM"/>
    </source>
</evidence>
<dbReference type="EMBL" id="BOPG01000112">
    <property type="protein sequence ID" value="GIJ64237.1"/>
    <property type="molecule type" value="Genomic_DNA"/>
</dbReference>
<dbReference type="RefSeq" id="WP_204012379.1">
    <property type="nucleotide sequence ID" value="NZ_BOPG01000112.1"/>
</dbReference>
<dbReference type="AlphaFoldDB" id="A0A8J3ZJS0"/>
<evidence type="ECO:0000256" key="2">
    <source>
        <dbReference type="SAM" id="Phobius"/>
    </source>
</evidence>
<feature type="transmembrane region" description="Helical" evidence="2">
    <location>
        <begin position="143"/>
        <end position="160"/>
    </location>
</feature>
<comment type="caution">
    <text evidence="5">The sequence shown here is derived from an EMBL/GenBank/DDBJ whole genome shotgun (WGS) entry which is preliminary data.</text>
</comment>
<feature type="transmembrane region" description="Helical" evidence="2">
    <location>
        <begin position="172"/>
        <end position="191"/>
    </location>
</feature>
<feature type="region of interest" description="Disordered" evidence="1">
    <location>
        <begin position="655"/>
        <end position="689"/>
    </location>
</feature>
<feature type="transmembrane region" description="Helical" evidence="2">
    <location>
        <begin position="527"/>
        <end position="549"/>
    </location>
</feature>
<feature type="transmembrane region" description="Helical" evidence="2">
    <location>
        <begin position="94"/>
        <end position="114"/>
    </location>
</feature>
<reference evidence="5" key="1">
    <citation type="submission" date="2021-01" db="EMBL/GenBank/DDBJ databases">
        <title>Whole genome shotgun sequence of Virgisporangium aurantiacum NBRC 16421.</title>
        <authorList>
            <person name="Komaki H."/>
            <person name="Tamura T."/>
        </authorList>
    </citation>
    <scope>NUCLEOTIDE SEQUENCE</scope>
    <source>
        <strain evidence="5">NBRC 16421</strain>
    </source>
</reference>
<sequence length="689" mass="73251">MTRVDVVLVVVATVAAGLSFDRAFDLPVLLPVVAAAAAVPALLLVLADRWKRVRFAVRAVVHLGSAAALFVLVRGGALALLAVTLPAPPRPELLVVPAAVTWLGAAVGTGIALLRWRRGGPVALLPAAFALTGAALVGPGTRLDAAFAAVVGLCGAMRLLSSSGRRIRAGMALAALVAVAVGVSPVVAPYARQTPVDVRAAVPRALLPRAAVNPLDLVDGWLTDPDRVLFSAVTDRPVRYWRLAVLDSFDGEQWQPPSRYLWAGRGVPSPPSGAGTIHQTVTVDGLDGPFLPAVDRPDRIGAPVHAVDPDSGVLLARSPVRTGLAYTVRSNDRRDPPDAPCVPATDVRADAATRQVPGDLAEPLRTLLGPVECGASFTGFADGVAARLRDGRRTMARSPATGTSIGAMLRFLDGDRTGTAVEFAAAFALAARVAHLPSRLVVGFEPAAVAAGEVQRILGRDVRVWVDVRLRDRGWTAYHPVPPAAEDLRRPDPVALPAQPPPPPVDSGPTPTGTPGPGPVAAPPDPWWFTLLAVPIGGYVLAVGLTPALRRARRRHTGTVRSRRVGAWHDVLDELAYRPAGHATPTDLLTATPASTRDLIRARCPDLTGPTVRLCRIAELSLFGPPGSDDGDSRDAWRAATAIRRRLRRRRRVRRFLSPSNLRGSPWQPSSRTTRRTPGPWRWGRRRRR</sequence>
<protein>
    <recommendedName>
        <fullName evidence="7">Transglutaminase-like superfamily protein</fullName>
    </recommendedName>
</protein>
<dbReference type="Pfam" id="PF11992">
    <property type="entry name" value="TgpA_N"/>
    <property type="match status" value="1"/>
</dbReference>
<feature type="domain" description="Protein-glutamine gamma-glutamyltransferase TgpA N-terminal" evidence="4">
    <location>
        <begin position="226"/>
        <end position="333"/>
    </location>
</feature>
<dbReference type="PANTHER" id="PTHR42736">
    <property type="entry name" value="PROTEIN-GLUTAMINE GAMMA-GLUTAMYLTRANSFERASE"/>
    <property type="match status" value="1"/>
</dbReference>
<dbReference type="Proteomes" id="UP000612585">
    <property type="component" value="Unassembled WGS sequence"/>
</dbReference>
<keyword evidence="6" id="KW-1185">Reference proteome</keyword>
<dbReference type="InterPro" id="IPR038765">
    <property type="entry name" value="Papain-like_cys_pep_sf"/>
</dbReference>
<evidence type="ECO:0000313" key="6">
    <source>
        <dbReference type="Proteomes" id="UP000612585"/>
    </source>
</evidence>
<dbReference type="Pfam" id="PF01841">
    <property type="entry name" value="Transglut_core"/>
    <property type="match status" value="1"/>
</dbReference>
<feature type="compositionally biased region" description="Polar residues" evidence="1">
    <location>
        <begin position="658"/>
        <end position="671"/>
    </location>
</feature>
<proteinExistence type="predicted"/>
<feature type="transmembrane region" description="Helical" evidence="2">
    <location>
        <begin position="121"/>
        <end position="137"/>
    </location>
</feature>
<dbReference type="InterPro" id="IPR021878">
    <property type="entry name" value="TgpA_N"/>
</dbReference>
<dbReference type="PANTHER" id="PTHR42736:SF1">
    <property type="entry name" value="PROTEIN-GLUTAMINE GAMMA-GLUTAMYLTRANSFERASE"/>
    <property type="match status" value="1"/>
</dbReference>